<organism evidence="2 3">
    <name type="scientific">Funneliformis geosporum</name>
    <dbReference type="NCBI Taxonomy" id="1117311"/>
    <lineage>
        <taxon>Eukaryota</taxon>
        <taxon>Fungi</taxon>
        <taxon>Fungi incertae sedis</taxon>
        <taxon>Mucoromycota</taxon>
        <taxon>Glomeromycotina</taxon>
        <taxon>Glomeromycetes</taxon>
        <taxon>Glomerales</taxon>
        <taxon>Glomeraceae</taxon>
        <taxon>Funneliformis</taxon>
    </lineage>
</organism>
<name>A0A9W4SQ59_9GLOM</name>
<proteinExistence type="predicted"/>
<comment type="caution">
    <text evidence="2">The sequence shown here is derived from an EMBL/GenBank/DDBJ whole genome shotgun (WGS) entry which is preliminary data.</text>
</comment>
<dbReference type="OrthoDB" id="2311180at2759"/>
<dbReference type="GO" id="GO:0004540">
    <property type="term" value="F:RNA nuclease activity"/>
    <property type="evidence" value="ECO:0007669"/>
    <property type="project" value="InterPro"/>
</dbReference>
<protein>
    <submittedName>
        <fullName evidence="2">538_t:CDS:1</fullName>
    </submittedName>
</protein>
<feature type="domain" description="NYN" evidence="1">
    <location>
        <begin position="112"/>
        <end position="249"/>
    </location>
</feature>
<accession>A0A9W4SQ59</accession>
<dbReference type="Gene3D" id="1.10.150.50">
    <property type="entry name" value="Transcription Factor, Ets-1"/>
    <property type="match status" value="1"/>
</dbReference>
<reference evidence="2" key="1">
    <citation type="submission" date="2022-08" db="EMBL/GenBank/DDBJ databases">
        <authorList>
            <person name="Kallberg Y."/>
            <person name="Tangrot J."/>
            <person name="Rosling A."/>
        </authorList>
    </citation>
    <scope>NUCLEOTIDE SEQUENCE</scope>
    <source>
        <strain evidence="2">Wild A</strain>
    </source>
</reference>
<dbReference type="Proteomes" id="UP001153678">
    <property type="component" value="Unassembled WGS sequence"/>
</dbReference>
<keyword evidence="3" id="KW-1185">Reference proteome</keyword>
<sequence>MEWVRSQDWIADPFSLDHNTILIEVTAKCTSPTKVEVESLNDQEFREFLKSRNIGNEYVTNIIDKQKVNGKSFLSLNAETLERWEIPGGPAIEIENLIIEIQGGKRSFTGKVNIIVDNSNLLEQGRETMVKDSVKMKRLRINFEVLQALILNQRELDCSEIFCSYTSKSKNLDKFWAKLEYQNFVVHSIKQRSYTKREKKLDTTLVVRGMRILLRERAPGILAIVSGDADYVPLIHEALKEGWKVELWFWSLGFAEEYKKIVKFEKSLSVHYLDDELKDILYDATKRSL</sequence>
<dbReference type="InterPro" id="IPR013761">
    <property type="entry name" value="SAM/pointed_sf"/>
</dbReference>
<evidence type="ECO:0000313" key="2">
    <source>
        <dbReference type="EMBL" id="CAI2177226.1"/>
    </source>
</evidence>
<dbReference type="Gene3D" id="3.40.50.1010">
    <property type="entry name" value="5'-nuclease"/>
    <property type="match status" value="1"/>
</dbReference>
<gene>
    <name evidence="2" type="ORF">FWILDA_LOCUS7981</name>
</gene>
<dbReference type="InterPro" id="IPR021139">
    <property type="entry name" value="NYN"/>
</dbReference>
<dbReference type="AlphaFoldDB" id="A0A9W4SQ59"/>
<evidence type="ECO:0000313" key="3">
    <source>
        <dbReference type="Proteomes" id="UP001153678"/>
    </source>
</evidence>
<dbReference type="EMBL" id="CAMKVN010001637">
    <property type="protein sequence ID" value="CAI2177226.1"/>
    <property type="molecule type" value="Genomic_DNA"/>
</dbReference>
<evidence type="ECO:0000259" key="1">
    <source>
        <dbReference type="Pfam" id="PF01936"/>
    </source>
</evidence>
<dbReference type="Pfam" id="PF01936">
    <property type="entry name" value="NYN"/>
    <property type="match status" value="1"/>
</dbReference>